<evidence type="ECO:0000313" key="2">
    <source>
        <dbReference type="Proteomes" id="UP000705867"/>
    </source>
</evidence>
<gene>
    <name evidence="1" type="ORF">K8I29_19665</name>
</gene>
<reference evidence="1" key="2">
    <citation type="submission" date="2021-08" db="EMBL/GenBank/DDBJ databases">
        <authorList>
            <person name="Dalcin Martins P."/>
        </authorList>
    </citation>
    <scope>NUCLEOTIDE SEQUENCE</scope>
    <source>
        <strain evidence="1">MAG_39</strain>
    </source>
</reference>
<reference evidence="1" key="1">
    <citation type="journal article" date="2021" name="bioRxiv">
        <title>Unraveling nitrogen, sulfur and carbon metabolic pathways and microbial community transcriptional responses to substrate deprivation and toxicity stresses in a bioreactor mimicking anoxic brackish coastal sediment conditions.</title>
        <authorList>
            <person name="Martins P.D."/>
            <person name="Echeveste M.J."/>
            <person name="Arshad A."/>
            <person name="Kurth J."/>
            <person name="Ouboter H."/>
            <person name="Jetten M.S.M."/>
            <person name="Welte C.U."/>
        </authorList>
    </citation>
    <scope>NUCLEOTIDE SEQUENCE</scope>
    <source>
        <strain evidence="1">MAG_39</strain>
    </source>
</reference>
<organism evidence="1 2">
    <name type="scientific">Candidatus Nitrobium versatile</name>
    <dbReference type="NCBI Taxonomy" id="2884831"/>
    <lineage>
        <taxon>Bacteria</taxon>
        <taxon>Pseudomonadati</taxon>
        <taxon>Nitrospirota</taxon>
        <taxon>Nitrospiria</taxon>
        <taxon>Nitrospirales</taxon>
        <taxon>Nitrospiraceae</taxon>
        <taxon>Candidatus Nitrobium</taxon>
    </lineage>
</organism>
<sequence>MTLSISEVDAFLAQAKEADGKMKWKRKDNGYLSWQAVLIGEEGIIIPQARIVVTANPDEVLYKFNFGLLYQGHHVRRLDIDDTHTRTNPRSCPQFGGAKIRGGVGLKKLETKPHN</sequence>
<dbReference type="EMBL" id="JAIOIV010000151">
    <property type="protein sequence ID" value="MBZ0158422.1"/>
    <property type="molecule type" value="Genomic_DNA"/>
</dbReference>
<evidence type="ECO:0000313" key="1">
    <source>
        <dbReference type="EMBL" id="MBZ0158422.1"/>
    </source>
</evidence>
<name>A0A953M3Q8_9BACT</name>
<accession>A0A953M3Q8</accession>
<dbReference type="AlphaFoldDB" id="A0A953M3Q8"/>
<comment type="caution">
    <text evidence="1">The sequence shown here is derived from an EMBL/GenBank/DDBJ whole genome shotgun (WGS) entry which is preliminary data.</text>
</comment>
<protein>
    <submittedName>
        <fullName evidence="1">Uncharacterized protein</fullName>
    </submittedName>
</protein>
<proteinExistence type="predicted"/>
<dbReference type="Proteomes" id="UP000705867">
    <property type="component" value="Unassembled WGS sequence"/>
</dbReference>